<evidence type="ECO:0000256" key="1">
    <source>
        <dbReference type="ARBA" id="ARBA00004286"/>
    </source>
</evidence>
<dbReference type="PROSITE" id="PS50280">
    <property type="entry name" value="SET"/>
    <property type="match status" value="1"/>
</dbReference>
<feature type="domain" description="SET" evidence="8">
    <location>
        <begin position="97"/>
        <end position="214"/>
    </location>
</feature>
<dbReference type="InterPro" id="IPR050973">
    <property type="entry name" value="H3K9_Histone-Lys_N-MTase"/>
</dbReference>
<dbReference type="EMBL" id="UYRX01001532">
    <property type="protein sequence ID" value="VDM91540.1"/>
    <property type="molecule type" value="Genomic_DNA"/>
</dbReference>
<evidence type="ECO:0000256" key="5">
    <source>
        <dbReference type="ARBA" id="ARBA00022691"/>
    </source>
</evidence>
<keyword evidence="10" id="KW-1185">Reference proteome</keyword>
<dbReference type="PANTHER" id="PTHR46223">
    <property type="entry name" value="HISTONE-LYSINE N-METHYLTRANSFERASE SUV39H"/>
    <property type="match status" value="1"/>
</dbReference>
<evidence type="ECO:0000313" key="9">
    <source>
        <dbReference type="EMBL" id="VDM91540.1"/>
    </source>
</evidence>
<dbReference type="Gene3D" id="2.170.270.10">
    <property type="entry name" value="SET domain"/>
    <property type="match status" value="1"/>
</dbReference>
<reference evidence="9 10" key="1">
    <citation type="submission" date="2018-08" db="EMBL/GenBank/DDBJ databases">
        <authorList>
            <person name="Laetsch R D."/>
            <person name="Stevens L."/>
            <person name="Kumar S."/>
            <person name="Blaxter L. M."/>
        </authorList>
    </citation>
    <scope>NUCLEOTIDE SEQUENCE [LARGE SCALE GENOMIC DNA]</scope>
</reference>
<dbReference type="InterPro" id="IPR001214">
    <property type="entry name" value="SET_dom"/>
</dbReference>
<organism evidence="9 10">
    <name type="scientific">Litomosoides sigmodontis</name>
    <name type="common">Filarial nematode worm</name>
    <dbReference type="NCBI Taxonomy" id="42156"/>
    <lineage>
        <taxon>Eukaryota</taxon>
        <taxon>Metazoa</taxon>
        <taxon>Ecdysozoa</taxon>
        <taxon>Nematoda</taxon>
        <taxon>Chromadorea</taxon>
        <taxon>Rhabditida</taxon>
        <taxon>Spirurina</taxon>
        <taxon>Spiruromorpha</taxon>
        <taxon>Filarioidea</taxon>
        <taxon>Onchocercidae</taxon>
        <taxon>Litomosoides</taxon>
    </lineage>
</organism>
<evidence type="ECO:0000256" key="2">
    <source>
        <dbReference type="ARBA" id="ARBA00022454"/>
    </source>
</evidence>
<dbReference type="Proteomes" id="UP000277928">
    <property type="component" value="Unassembled WGS sequence"/>
</dbReference>
<protein>
    <recommendedName>
        <fullName evidence="8">SET domain-containing protein</fullName>
    </recommendedName>
</protein>
<dbReference type="InterPro" id="IPR046341">
    <property type="entry name" value="SET_dom_sf"/>
</dbReference>
<sequence>SSKLLQYITGNKWSAEAKAQMNTSSCASLRCNCETDKCGSGENCCPMAEKSKYFYTRRRRLRSLFYKVPNEYLVVECYGCRCFDDCPTKIVQKGRRYKVAIVRTETRGWGVFTLENIPSNVFVVEYVGEVLTITEGDSRHDSMYQFELDGYSETKYLIDAKYCGNEAAFINHSCNPNLVAVRVRIERLDQSFHRIGLFSKCSIARGQELTLNYFDGKWKPETILTSEEGAIKCCCGAFNCIRYWPQLTENAVNDSHGSEDDKENSFIKLEQ</sequence>
<dbReference type="Pfam" id="PF00856">
    <property type="entry name" value="SET"/>
    <property type="match status" value="1"/>
</dbReference>
<dbReference type="SUPFAM" id="SSF82199">
    <property type="entry name" value="SET domain"/>
    <property type="match status" value="1"/>
</dbReference>
<dbReference type="SMART" id="SM00317">
    <property type="entry name" value="SET"/>
    <property type="match status" value="1"/>
</dbReference>
<evidence type="ECO:0000259" key="8">
    <source>
        <dbReference type="PROSITE" id="PS50280"/>
    </source>
</evidence>
<dbReference type="GO" id="GO:0046872">
    <property type="term" value="F:metal ion binding"/>
    <property type="evidence" value="ECO:0007669"/>
    <property type="project" value="UniProtKB-KW"/>
</dbReference>
<feature type="non-terminal residue" evidence="9">
    <location>
        <position position="1"/>
    </location>
</feature>
<proteinExistence type="predicted"/>
<dbReference type="GO" id="GO:0008168">
    <property type="term" value="F:methyltransferase activity"/>
    <property type="evidence" value="ECO:0007669"/>
    <property type="project" value="UniProtKB-KW"/>
</dbReference>
<evidence type="ECO:0000313" key="10">
    <source>
        <dbReference type="Proteomes" id="UP000277928"/>
    </source>
</evidence>
<dbReference type="AlphaFoldDB" id="A0A3P7KDF9"/>
<evidence type="ECO:0000256" key="7">
    <source>
        <dbReference type="ARBA" id="ARBA00022833"/>
    </source>
</evidence>
<comment type="subcellular location">
    <subcellularLocation>
        <location evidence="1">Chromosome</location>
    </subcellularLocation>
</comment>
<dbReference type="GO" id="GO:0032259">
    <property type="term" value="P:methylation"/>
    <property type="evidence" value="ECO:0007669"/>
    <property type="project" value="UniProtKB-KW"/>
</dbReference>
<keyword evidence="3" id="KW-0489">Methyltransferase</keyword>
<keyword evidence="2" id="KW-0158">Chromosome</keyword>
<keyword evidence="5" id="KW-0949">S-adenosyl-L-methionine</keyword>
<gene>
    <name evidence="9" type="ORF">NLS_LOCUS9358</name>
</gene>
<dbReference type="OMA" id="VDSMVPK"/>
<dbReference type="GO" id="GO:0005694">
    <property type="term" value="C:chromosome"/>
    <property type="evidence" value="ECO:0007669"/>
    <property type="project" value="UniProtKB-SubCell"/>
</dbReference>
<name>A0A3P7KDF9_LITSI</name>
<dbReference type="PANTHER" id="PTHR46223:SF3">
    <property type="entry name" value="HISTONE-LYSINE N-METHYLTRANSFERASE SET-23"/>
    <property type="match status" value="1"/>
</dbReference>
<keyword evidence="6" id="KW-0479">Metal-binding</keyword>
<evidence type="ECO:0000256" key="3">
    <source>
        <dbReference type="ARBA" id="ARBA00022603"/>
    </source>
</evidence>
<dbReference type="STRING" id="42156.A0A3P7KDF9"/>
<evidence type="ECO:0000256" key="4">
    <source>
        <dbReference type="ARBA" id="ARBA00022679"/>
    </source>
</evidence>
<accession>A0A3P7KDF9</accession>
<evidence type="ECO:0000256" key="6">
    <source>
        <dbReference type="ARBA" id="ARBA00022723"/>
    </source>
</evidence>
<keyword evidence="4" id="KW-0808">Transferase</keyword>
<keyword evidence="7" id="KW-0862">Zinc</keyword>
<dbReference type="OrthoDB" id="5846691at2759"/>